<accession>A0A346PIY7</accession>
<evidence type="ECO:0000313" key="3">
    <source>
        <dbReference type="Proteomes" id="UP000258707"/>
    </source>
</evidence>
<proteinExistence type="predicted"/>
<dbReference type="Proteomes" id="UP000258707">
    <property type="component" value="Chromosome"/>
</dbReference>
<evidence type="ECO:0000313" key="2">
    <source>
        <dbReference type="EMBL" id="AXR79482.1"/>
    </source>
</evidence>
<sequence length="80" mass="8972">MPAKSLTRPRDRYCCRTPYDSQYASGNTGDGVFVAHCGDGRRTDGSTWPELDPFSSREEFSRRAQSSRRPVSTGFATIYT</sequence>
<reference evidence="3" key="1">
    <citation type="submission" date="2017-10" db="EMBL/GenBank/DDBJ databases">
        <title>Phenotypic and genomic properties of facultatively anaerobic sulfur-reducing natronoarchaea from hypersaline soda lakes.</title>
        <authorList>
            <person name="Sorokin D.Y."/>
            <person name="Kublanov I.V."/>
            <person name="Roman P."/>
            <person name="Sinninghe Damste J.S."/>
            <person name="Golyshin P.N."/>
            <person name="Rojo D."/>
            <person name="Ciordia S."/>
            <person name="Mena Md.C."/>
            <person name="Ferrer M."/>
            <person name="Messina E."/>
            <person name="Smedile F."/>
            <person name="La Spada G."/>
            <person name="La Cono V."/>
            <person name="Yakimov M.M."/>
        </authorList>
    </citation>
    <scope>NUCLEOTIDE SEQUENCE [LARGE SCALE GENOMIC DNA]</scope>
    <source>
        <strain evidence="3">AArc1</strain>
    </source>
</reference>
<protein>
    <submittedName>
        <fullName evidence="2">Uncharacterized protein</fullName>
    </submittedName>
</protein>
<name>A0A346PIY7_9EURY</name>
<organism evidence="2 3">
    <name type="scientific">Natrarchaeobaculum sulfurireducens</name>
    <dbReference type="NCBI Taxonomy" id="2044521"/>
    <lineage>
        <taxon>Archaea</taxon>
        <taxon>Methanobacteriati</taxon>
        <taxon>Methanobacteriota</taxon>
        <taxon>Stenosarchaea group</taxon>
        <taxon>Halobacteria</taxon>
        <taxon>Halobacteriales</taxon>
        <taxon>Natrialbaceae</taxon>
        <taxon>Natrarchaeobaculum</taxon>
    </lineage>
</organism>
<feature type="region of interest" description="Disordered" evidence="1">
    <location>
        <begin position="41"/>
        <end position="80"/>
    </location>
</feature>
<dbReference type="AlphaFoldDB" id="A0A346PIY7"/>
<gene>
    <name evidence="2" type="ORF">AArc1_3177</name>
</gene>
<dbReference type="KEGG" id="nan:AArc1_3177"/>
<evidence type="ECO:0000256" key="1">
    <source>
        <dbReference type="SAM" id="MobiDB-lite"/>
    </source>
</evidence>
<dbReference type="EMBL" id="CP024047">
    <property type="protein sequence ID" value="AXR79482.1"/>
    <property type="molecule type" value="Genomic_DNA"/>
</dbReference>